<dbReference type="Pfam" id="PF00072">
    <property type="entry name" value="Response_reg"/>
    <property type="match status" value="1"/>
</dbReference>
<evidence type="ECO:0000256" key="1">
    <source>
        <dbReference type="PROSITE-ProRule" id="PRU00169"/>
    </source>
</evidence>
<proteinExistence type="predicted"/>
<evidence type="ECO:0000259" key="3">
    <source>
        <dbReference type="PROSITE" id="PS50930"/>
    </source>
</evidence>
<protein>
    <submittedName>
        <fullName evidence="4">Response regulator transcription factor</fullName>
    </submittedName>
</protein>
<keyword evidence="1" id="KW-0597">Phosphoprotein</keyword>
<dbReference type="InterPro" id="IPR011006">
    <property type="entry name" value="CheY-like_superfamily"/>
</dbReference>
<organism evidence="4 5">
    <name type="scientific">Sphingobacterium bovistauri</name>
    <dbReference type="NCBI Taxonomy" id="2781959"/>
    <lineage>
        <taxon>Bacteria</taxon>
        <taxon>Pseudomonadati</taxon>
        <taxon>Bacteroidota</taxon>
        <taxon>Sphingobacteriia</taxon>
        <taxon>Sphingobacteriales</taxon>
        <taxon>Sphingobacteriaceae</taxon>
        <taxon>Sphingobacterium</taxon>
    </lineage>
</organism>
<dbReference type="Pfam" id="PF04397">
    <property type="entry name" value="LytTR"/>
    <property type="match status" value="1"/>
</dbReference>
<dbReference type="Gene3D" id="3.40.50.2300">
    <property type="match status" value="1"/>
</dbReference>
<feature type="domain" description="HTH LytTR-type" evidence="3">
    <location>
        <begin position="140"/>
        <end position="198"/>
    </location>
</feature>
<comment type="caution">
    <text evidence="4">The sequence shown here is derived from an EMBL/GenBank/DDBJ whole genome shotgun (WGS) entry which is preliminary data.</text>
</comment>
<dbReference type="Gene3D" id="2.40.50.1020">
    <property type="entry name" value="LytTr DNA-binding domain"/>
    <property type="match status" value="1"/>
</dbReference>
<dbReference type="SUPFAM" id="SSF52172">
    <property type="entry name" value="CheY-like"/>
    <property type="match status" value="1"/>
</dbReference>
<feature type="modified residue" description="4-aspartylphosphate" evidence="1">
    <location>
        <position position="53"/>
    </location>
</feature>
<dbReference type="SMART" id="SM00448">
    <property type="entry name" value="REC"/>
    <property type="match status" value="1"/>
</dbReference>
<name>A0ABS7Z6X3_9SPHI</name>
<dbReference type="InterPro" id="IPR007492">
    <property type="entry name" value="LytTR_DNA-bd_dom"/>
</dbReference>
<accession>A0ABS7Z6X3</accession>
<sequence>MNVIAIDDEPIALQIIKEFAKKVPFLNMKGTFTNPLEALQFIANEKIDLVFLDINMPDISGIELTQSLSKPLSIVFTTAYSEYAVQSFDLDAVDYLLKPFSFTRFLKACNKAQHILALQNSVKDIQEEDFLFIKDGYENVKVNFKDILYLQSFGNYCKIYLSEGKIFVSRITLMEMEESLSPDFARSHRMYIVNKKAITKYTRLSLFINDIEIPIGPSFKNMTEELF</sequence>
<evidence type="ECO:0000259" key="2">
    <source>
        <dbReference type="PROSITE" id="PS50110"/>
    </source>
</evidence>
<dbReference type="PANTHER" id="PTHR37299:SF1">
    <property type="entry name" value="STAGE 0 SPORULATION PROTEIN A HOMOLOG"/>
    <property type="match status" value="1"/>
</dbReference>
<evidence type="ECO:0000313" key="5">
    <source>
        <dbReference type="Proteomes" id="UP001165302"/>
    </source>
</evidence>
<feature type="domain" description="Response regulatory" evidence="2">
    <location>
        <begin position="2"/>
        <end position="113"/>
    </location>
</feature>
<dbReference type="Proteomes" id="UP001165302">
    <property type="component" value="Unassembled WGS sequence"/>
</dbReference>
<dbReference type="InterPro" id="IPR001789">
    <property type="entry name" value="Sig_transdc_resp-reg_receiver"/>
</dbReference>
<keyword evidence="5" id="KW-1185">Reference proteome</keyword>
<dbReference type="EMBL" id="JADEYP010000013">
    <property type="protein sequence ID" value="MCA5005171.1"/>
    <property type="molecule type" value="Genomic_DNA"/>
</dbReference>
<dbReference type="RefSeq" id="WP_225552648.1">
    <property type="nucleotide sequence ID" value="NZ_JADEYP010000013.1"/>
</dbReference>
<dbReference type="PROSITE" id="PS50930">
    <property type="entry name" value="HTH_LYTTR"/>
    <property type="match status" value="1"/>
</dbReference>
<dbReference type="PROSITE" id="PS50110">
    <property type="entry name" value="RESPONSE_REGULATORY"/>
    <property type="match status" value="1"/>
</dbReference>
<gene>
    <name evidence="4" type="ORF">IPZ78_08400</name>
</gene>
<dbReference type="PANTHER" id="PTHR37299">
    <property type="entry name" value="TRANSCRIPTIONAL REGULATOR-RELATED"/>
    <property type="match status" value="1"/>
</dbReference>
<dbReference type="SMART" id="SM00850">
    <property type="entry name" value="LytTR"/>
    <property type="match status" value="1"/>
</dbReference>
<evidence type="ECO:0000313" key="4">
    <source>
        <dbReference type="EMBL" id="MCA5005171.1"/>
    </source>
</evidence>
<reference evidence="4" key="1">
    <citation type="submission" date="2020-10" db="EMBL/GenBank/DDBJ databases">
        <authorList>
            <person name="Lu T."/>
            <person name="Wang Q."/>
            <person name="Han X."/>
        </authorList>
    </citation>
    <scope>NUCLEOTIDE SEQUENCE</scope>
    <source>
        <strain evidence="4">WQ 366</strain>
    </source>
</reference>
<dbReference type="InterPro" id="IPR046947">
    <property type="entry name" value="LytR-like"/>
</dbReference>